<protein>
    <recommendedName>
        <fullName evidence="3">Lipoprotein</fullName>
    </recommendedName>
</protein>
<comment type="caution">
    <text evidence="1">The sequence shown here is derived from an EMBL/GenBank/DDBJ whole genome shotgun (WGS) entry which is preliminary data.</text>
</comment>
<dbReference type="EMBL" id="QDKL01000001">
    <property type="protein sequence ID" value="RZF23120.1"/>
    <property type="molecule type" value="Genomic_DNA"/>
</dbReference>
<evidence type="ECO:0000313" key="1">
    <source>
        <dbReference type="EMBL" id="RZF23120.1"/>
    </source>
</evidence>
<evidence type="ECO:0008006" key="3">
    <source>
        <dbReference type="Google" id="ProtNLM"/>
    </source>
</evidence>
<dbReference type="Proteomes" id="UP000443582">
    <property type="component" value="Unassembled WGS sequence"/>
</dbReference>
<gene>
    <name evidence="1" type="ORF">DAY19_04955</name>
</gene>
<dbReference type="PROSITE" id="PS51257">
    <property type="entry name" value="PROKAR_LIPOPROTEIN"/>
    <property type="match status" value="1"/>
</dbReference>
<evidence type="ECO:0000313" key="2">
    <source>
        <dbReference type="Proteomes" id="UP000443582"/>
    </source>
</evidence>
<proteinExistence type="predicted"/>
<sequence>MHKISKNKFLSYTFILISLVSILSCAARRVRDEGDIIASLYKEKKYQTVIDRITKKEVYERQEDRFLKQAELGIAYFNLKDYKKALFHLNKAKEIANSLYKVSISNKVESLFIGEATDIYYPNQFEQISIRFYEILSHYMLIQSSESSKDKRFHQQAMVSTLRDWSSYIDNFKEQNRGRAIYKGSTFIDLMGVIVHDVYDRSKDRSVIKSFKKLGQKNLVEQMGIYPSYNELHEKYKDDYNELHLLSQKKLANYISETQTSNNIKKFFQNKKRYNTYIIILDGHVIKKTANVYEFPLGLPVGVYIYNDEGMDDFVTFSLKMLSITRGAEPKISFELPKIDSVPITNTEKVTLTNADGNEVLSDNLILMANTSEVLSESLKTDVKTLEAKVGARLAAKHIALLTSAYQTYRSLYNNGAFIAYLSASAAYAAGNKAIAESELADLRSWYGIYDHVYMLPVDLEPGEYEITYKGKKYKLTRSDSPKQILPLVLN</sequence>
<reference evidence="2" key="1">
    <citation type="journal article" date="2019" name="Int. J. Syst. Evol. Microbiol.">
        <title>Halobacteriovorax valvorus sp. nov., a novel prokaryotic predator isolated from coastal seawater of China.</title>
        <authorList>
            <person name="Chen M.-X."/>
        </authorList>
    </citation>
    <scope>NUCLEOTIDE SEQUENCE [LARGE SCALE GENOMIC DNA]</scope>
    <source>
        <strain evidence="2">BL9</strain>
    </source>
</reference>
<accession>A0ABY0IKV5</accession>
<keyword evidence="2" id="KW-1185">Reference proteome</keyword>
<dbReference type="RefSeq" id="WP_114706067.1">
    <property type="nucleotide sequence ID" value="NZ_QDKL01000001.1"/>
</dbReference>
<name>A0ABY0IKV5_9BACT</name>
<organism evidence="1 2">
    <name type="scientific">Halobacteriovorax vibrionivorans</name>
    <dbReference type="NCBI Taxonomy" id="2152716"/>
    <lineage>
        <taxon>Bacteria</taxon>
        <taxon>Pseudomonadati</taxon>
        <taxon>Bdellovibrionota</taxon>
        <taxon>Bacteriovoracia</taxon>
        <taxon>Bacteriovoracales</taxon>
        <taxon>Halobacteriovoraceae</taxon>
        <taxon>Halobacteriovorax</taxon>
    </lineage>
</organism>